<organism evidence="2 3">
    <name type="scientific">Luteolibacter luteus</name>
    <dbReference type="NCBI Taxonomy" id="2728835"/>
    <lineage>
        <taxon>Bacteria</taxon>
        <taxon>Pseudomonadati</taxon>
        <taxon>Verrucomicrobiota</taxon>
        <taxon>Verrucomicrobiia</taxon>
        <taxon>Verrucomicrobiales</taxon>
        <taxon>Verrucomicrobiaceae</taxon>
        <taxon>Luteolibacter</taxon>
    </lineage>
</organism>
<keyword evidence="3" id="KW-1185">Reference proteome</keyword>
<evidence type="ECO:0000256" key="1">
    <source>
        <dbReference type="SAM" id="MobiDB-lite"/>
    </source>
</evidence>
<dbReference type="AlphaFoldDB" id="A0A858RJQ5"/>
<proteinExistence type="predicted"/>
<feature type="region of interest" description="Disordered" evidence="1">
    <location>
        <begin position="36"/>
        <end position="68"/>
    </location>
</feature>
<dbReference type="RefSeq" id="WP_169455492.1">
    <property type="nucleotide sequence ID" value="NZ_CP051774.1"/>
</dbReference>
<name>A0A858RJQ5_9BACT</name>
<reference evidence="2 3" key="1">
    <citation type="submission" date="2020-04" db="EMBL/GenBank/DDBJ databases">
        <title>Luteolibacter sp. G-1-1-1 isolated from soil.</title>
        <authorList>
            <person name="Dahal R.H."/>
        </authorList>
    </citation>
    <scope>NUCLEOTIDE SEQUENCE [LARGE SCALE GENOMIC DNA]</scope>
    <source>
        <strain evidence="2 3">G-1-1-1</strain>
    </source>
</reference>
<accession>A0A858RJQ5</accession>
<evidence type="ECO:0000313" key="2">
    <source>
        <dbReference type="EMBL" id="QJE97092.1"/>
    </source>
</evidence>
<gene>
    <name evidence="2" type="ORF">HHL09_15290</name>
</gene>
<dbReference type="EMBL" id="CP051774">
    <property type="protein sequence ID" value="QJE97092.1"/>
    <property type="molecule type" value="Genomic_DNA"/>
</dbReference>
<evidence type="ECO:0000313" key="3">
    <source>
        <dbReference type="Proteomes" id="UP000501812"/>
    </source>
</evidence>
<protein>
    <submittedName>
        <fullName evidence="2">Uncharacterized protein</fullName>
    </submittedName>
</protein>
<dbReference type="Proteomes" id="UP000501812">
    <property type="component" value="Chromosome"/>
</dbReference>
<sequence length="445" mass="49180">MKASSTRLLTAVLVVALLAGSGVCVALRHSADERRDEESRALAASLSPGSQGKVTERGAAESGPAPTRIGDRAAFQQRLSSLLITGDPIARTQDLLGMIDGLNPADFPAFYEEMKKICKNGGDPTYGDPMLLLVLAAWAEVDPETALQEELKEKLFRDSTALKVWVERDPTRALAWLKENGKSAALVGQALRILVSHDPETALAWAMRHDAGDRDHGALGIVLKGMLPKRLKEVIREFSQLPVETRQSVIVPLGAEIGRLSAEEQREWLESFSPGEARDEAVAAMVSGMKTLDERLKLLADYPGALNRPGAGQIYEQWMAQNYEAALESLGKLPKGANKNAAVAASVDGLIYKGQPRQALEVMNRNPESVDKWLLLQWMEVATNNQKEWDLALSTIERVGNQESREFLYRETLDRWLTYNRKAARDWIDSHGELPESVRAELEHR</sequence>
<dbReference type="KEGG" id="luo:HHL09_15290"/>